<evidence type="ECO:0000313" key="2">
    <source>
        <dbReference type="Proteomes" id="UP000807342"/>
    </source>
</evidence>
<name>A0A9P5XD33_9AGAR</name>
<gene>
    <name evidence="1" type="ORF">P691DRAFT_760197</name>
</gene>
<sequence>MADWKSKSDTGPGDFNSSLVPLRIRFARFVNDNSFLWARTPFRLLQGLTKPLKVQVEVTNKVHQLARSILDVKQMYKAFLDSKGEKAQMALDTMQKVKQTISSVAGF</sequence>
<proteinExistence type="predicted"/>
<evidence type="ECO:0000313" key="1">
    <source>
        <dbReference type="EMBL" id="KAF9448094.1"/>
    </source>
</evidence>
<dbReference type="AlphaFoldDB" id="A0A9P5XD33"/>
<dbReference type="EMBL" id="MU151173">
    <property type="protein sequence ID" value="KAF9448094.1"/>
    <property type="molecule type" value="Genomic_DNA"/>
</dbReference>
<keyword evidence="2" id="KW-1185">Reference proteome</keyword>
<protein>
    <submittedName>
        <fullName evidence="1">Uncharacterized protein</fullName>
    </submittedName>
</protein>
<comment type="caution">
    <text evidence="1">The sequence shown here is derived from an EMBL/GenBank/DDBJ whole genome shotgun (WGS) entry which is preliminary data.</text>
</comment>
<accession>A0A9P5XD33</accession>
<organism evidence="1 2">
    <name type="scientific">Macrolepiota fuliginosa MF-IS2</name>
    <dbReference type="NCBI Taxonomy" id="1400762"/>
    <lineage>
        <taxon>Eukaryota</taxon>
        <taxon>Fungi</taxon>
        <taxon>Dikarya</taxon>
        <taxon>Basidiomycota</taxon>
        <taxon>Agaricomycotina</taxon>
        <taxon>Agaricomycetes</taxon>
        <taxon>Agaricomycetidae</taxon>
        <taxon>Agaricales</taxon>
        <taxon>Agaricineae</taxon>
        <taxon>Agaricaceae</taxon>
        <taxon>Macrolepiota</taxon>
    </lineage>
</organism>
<reference evidence="1" key="1">
    <citation type="submission" date="2020-11" db="EMBL/GenBank/DDBJ databases">
        <authorList>
            <consortium name="DOE Joint Genome Institute"/>
            <person name="Ahrendt S."/>
            <person name="Riley R."/>
            <person name="Andreopoulos W."/>
            <person name="Labutti K."/>
            <person name="Pangilinan J."/>
            <person name="Ruiz-Duenas F.J."/>
            <person name="Barrasa J.M."/>
            <person name="Sanchez-Garcia M."/>
            <person name="Camarero S."/>
            <person name="Miyauchi S."/>
            <person name="Serrano A."/>
            <person name="Linde D."/>
            <person name="Babiker R."/>
            <person name="Drula E."/>
            <person name="Ayuso-Fernandez I."/>
            <person name="Pacheco R."/>
            <person name="Padilla G."/>
            <person name="Ferreira P."/>
            <person name="Barriuso J."/>
            <person name="Kellner H."/>
            <person name="Castanera R."/>
            <person name="Alfaro M."/>
            <person name="Ramirez L."/>
            <person name="Pisabarro A.G."/>
            <person name="Kuo A."/>
            <person name="Tritt A."/>
            <person name="Lipzen A."/>
            <person name="He G."/>
            <person name="Yan M."/>
            <person name="Ng V."/>
            <person name="Cullen D."/>
            <person name="Martin F."/>
            <person name="Rosso M.-N."/>
            <person name="Henrissat B."/>
            <person name="Hibbett D."/>
            <person name="Martinez A.T."/>
            <person name="Grigoriev I.V."/>
        </authorList>
    </citation>
    <scope>NUCLEOTIDE SEQUENCE</scope>
    <source>
        <strain evidence="1">MF-IS2</strain>
    </source>
</reference>
<dbReference type="Proteomes" id="UP000807342">
    <property type="component" value="Unassembled WGS sequence"/>
</dbReference>